<name>A0ABU3DDT7_9RHOB</name>
<reference evidence="3 4" key="1">
    <citation type="submission" date="2023-09" db="EMBL/GenBank/DDBJ databases">
        <authorList>
            <person name="Rey-Velasco X."/>
        </authorList>
    </citation>
    <scope>NUCLEOTIDE SEQUENCE [LARGE SCALE GENOMIC DNA]</scope>
    <source>
        <strain evidence="3 4">F158</strain>
    </source>
</reference>
<gene>
    <name evidence="3" type="ORF">RM543_01345</name>
</gene>
<dbReference type="InterPro" id="IPR028250">
    <property type="entry name" value="DsbDN"/>
</dbReference>
<accession>A0ABU3DDT7</accession>
<feature type="chain" id="PRO_5046471766" evidence="1">
    <location>
        <begin position="29"/>
        <end position="268"/>
    </location>
</feature>
<protein>
    <submittedName>
        <fullName evidence="3">Protein-disulfide reductase DsbD family protein</fullName>
    </submittedName>
</protein>
<organism evidence="3 4">
    <name type="scientific">Tropicimonas omnivorans</name>
    <dbReference type="NCBI Taxonomy" id="3075590"/>
    <lineage>
        <taxon>Bacteria</taxon>
        <taxon>Pseudomonadati</taxon>
        <taxon>Pseudomonadota</taxon>
        <taxon>Alphaproteobacteria</taxon>
        <taxon>Rhodobacterales</taxon>
        <taxon>Roseobacteraceae</taxon>
        <taxon>Tropicimonas</taxon>
    </lineage>
</organism>
<dbReference type="Pfam" id="PF11412">
    <property type="entry name" value="DsbD_N"/>
    <property type="match status" value="1"/>
</dbReference>
<feature type="signal peptide" evidence="1">
    <location>
        <begin position="1"/>
        <end position="28"/>
    </location>
</feature>
<keyword evidence="4" id="KW-1185">Reference proteome</keyword>
<sequence length="268" mass="27937">MITPRLLRPARAALAAACLSLAALPAHANGPEEGLRAARILPGWVEADGRRIVALELDLAEGWKTYWRSPGEIGLPPRFDWTGSGNLVHAEPLWPEPTIFRSRLGDVIGYKGEVILPIALQPAEPGAPIELDALVEIGVCAEVCVPVSMHLTARLDGHGASDPRIRAALADRPARIAADARCRIDAAGRDLALTAAIAAPDLGGEETAIVETGDPNLYAIGTESERRGGTLHVRSTLAGGTAGVNRGALRFTLVGAGGAVEILGCTAN</sequence>
<dbReference type="Proteomes" id="UP001265259">
    <property type="component" value="Unassembled WGS sequence"/>
</dbReference>
<keyword evidence="1" id="KW-0732">Signal</keyword>
<dbReference type="EMBL" id="JAVRHL010000001">
    <property type="protein sequence ID" value="MDT0681312.1"/>
    <property type="molecule type" value="Genomic_DNA"/>
</dbReference>
<comment type="caution">
    <text evidence="3">The sequence shown here is derived from an EMBL/GenBank/DDBJ whole genome shotgun (WGS) entry which is preliminary data.</text>
</comment>
<evidence type="ECO:0000313" key="4">
    <source>
        <dbReference type="Proteomes" id="UP001265259"/>
    </source>
</evidence>
<proteinExistence type="predicted"/>
<evidence type="ECO:0000259" key="2">
    <source>
        <dbReference type="Pfam" id="PF11412"/>
    </source>
</evidence>
<evidence type="ECO:0000313" key="3">
    <source>
        <dbReference type="EMBL" id="MDT0681312.1"/>
    </source>
</evidence>
<evidence type="ECO:0000256" key="1">
    <source>
        <dbReference type="SAM" id="SignalP"/>
    </source>
</evidence>
<feature type="domain" description="Thiol:disulfide interchange protein DsbD N-terminal" evidence="2">
    <location>
        <begin position="47"/>
        <end position="152"/>
    </location>
</feature>
<dbReference type="RefSeq" id="WP_311688900.1">
    <property type="nucleotide sequence ID" value="NZ_JAVRHL010000001.1"/>
</dbReference>